<feature type="binding site" evidence="10">
    <location>
        <position position="21"/>
    </location>
    <ligand>
        <name>ATP</name>
        <dbReference type="ChEBI" id="CHEBI:30616"/>
    </ligand>
</feature>
<feature type="binding site" evidence="10">
    <location>
        <position position="22"/>
    </location>
    <ligand>
        <name>ATP</name>
        <dbReference type="ChEBI" id="CHEBI:30616"/>
    </ligand>
</feature>
<dbReference type="GO" id="GO:0005737">
    <property type="term" value="C:cytoplasm"/>
    <property type="evidence" value="ECO:0007669"/>
    <property type="project" value="UniProtKB-SubCell"/>
</dbReference>
<dbReference type="Gene3D" id="3.40.50.300">
    <property type="entry name" value="P-loop containing nucleotide triphosphate hydrolases"/>
    <property type="match status" value="1"/>
</dbReference>
<keyword evidence="4 10" id="KW-0698">rRNA processing</keyword>
<dbReference type="GO" id="GO:0016887">
    <property type="term" value="F:ATP hydrolysis activity"/>
    <property type="evidence" value="ECO:0007669"/>
    <property type="project" value="UniProtKB-UniRule"/>
</dbReference>
<dbReference type="HAMAP" id="MF_00039">
    <property type="entry name" value="Adenylate_kinase_AK6"/>
    <property type="match status" value="1"/>
</dbReference>
<feature type="region of interest" description="NMPbind" evidence="10">
    <location>
        <begin position="44"/>
        <end position="67"/>
    </location>
</feature>
<reference evidence="11" key="1">
    <citation type="journal article" date="2022" name="G3 (Bethesda)">
        <title>High quality genome of the basidiomycete yeast Dioszegia hungarica PDD-24b-2 isolated from cloud water.</title>
        <authorList>
            <person name="Jarrige D."/>
            <person name="Haridas S."/>
            <person name="Bleykasten-Grosshans C."/>
            <person name="Joly M."/>
            <person name="Nadalig T."/>
            <person name="Sancelme M."/>
            <person name="Vuilleumier S."/>
            <person name="Grigoriev I.V."/>
            <person name="Amato P."/>
            <person name="Bringel F."/>
        </authorList>
    </citation>
    <scope>NUCLEOTIDE SEQUENCE</scope>
    <source>
        <strain evidence="11">PDD-24b-2</strain>
    </source>
</reference>
<comment type="similarity">
    <text evidence="10">Belongs to the adenylate kinase family. AK6 subfamily.</text>
</comment>
<evidence type="ECO:0000256" key="4">
    <source>
        <dbReference type="ARBA" id="ARBA00022552"/>
    </source>
</evidence>
<evidence type="ECO:0000256" key="3">
    <source>
        <dbReference type="ARBA" id="ARBA00022517"/>
    </source>
</evidence>
<evidence type="ECO:0000256" key="2">
    <source>
        <dbReference type="ARBA" id="ARBA00022490"/>
    </source>
</evidence>
<keyword evidence="3 10" id="KW-0690">Ribosome biogenesis</keyword>
<dbReference type="InterPro" id="IPR020618">
    <property type="entry name" value="Adenyl_kinase_AK6"/>
</dbReference>
<dbReference type="RefSeq" id="XP_052942132.1">
    <property type="nucleotide sequence ID" value="XM_053091200.1"/>
</dbReference>
<feature type="region of interest" description="LID" evidence="10">
    <location>
        <begin position="125"/>
        <end position="135"/>
    </location>
</feature>
<evidence type="ECO:0000256" key="8">
    <source>
        <dbReference type="ARBA" id="ARBA00022840"/>
    </source>
</evidence>
<dbReference type="Proteomes" id="UP001164286">
    <property type="component" value="Unassembled WGS sequence"/>
</dbReference>
<evidence type="ECO:0000313" key="11">
    <source>
        <dbReference type="EMBL" id="KAI9632355.1"/>
    </source>
</evidence>
<evidence type="ECO:0000256" key="7">
    <source>
        <dbReference type="ARBA" id="ARBA00022777"/>
    </source>
</evidence>
<feature type="binding site" evidence="10">
    <location>
        <position position="23"/>
    </location>
    <ligand>
        <name>ATP</name>
        <dbReference type="ChEBI" id="CHEBI:30616"/>
    </ligand>
</feature>
<proteinExistence type="inferred from homology"/>
<dbReference type="PANTHER" id="PTHR12595">
    <property type="entry name" value="POS9-ACTIVATING FACTOR FAP7-RELATED"/>
    <property type="match status" value="1"/>
</dbReference>
<dbReference type="SUPFAM" id="SSF52540">
    <property type="entry name" value="P-loop containing nucleoside triphosphate hydrolases"/>
    <property type="match status" value="1"/>
</dbReference>
<keyword evidence="9 10" id="KW-0539">Nucleus</keyword>
<feature type="binding site" evidence="10">
    <location>
        <position position="19"/>
    </location>
    <ligand>
        <name>ATP</name>
        <dbReference type="ChEBI" id="CHEBI:30616"/>
    </ligand>
</feature>
<comment type="caution">
    <text evidence="10">Lacks conserved residue(s) required for the propagation of feature annotation.</text>
</comment>
<keyword evidence="12" id="KW-1185">Reference proteome</keyword>
<sequence>MTTHHERKFPVILITGTPGTGKSFHSLLLAQALESSSTPLVHLNIGDIVKEKGFHEGWDEEWQSWTIDEDRLLDYLEEIINPEGGAAATGFIIDHHDPSLFPERWIDLAVVLLCDNKVLHERLTARNYPPNKLTENITAEIMQTCLSETRESYAEEIIVELASNGEGDDVDENVRRLESWVGTWVADRAAGGEE</sequence>
<keyword evidence="8 10" id="KW-0067">ATP-binding</keyword>
<evidence type="ECO:0000256" key="10">
    <source>
        <dbReference type="HAMAP-Rule" id="MF_03173"/>
    </source>
</evidence>
<comment type="subunit">
    <text evidence="10">Interacts with small ribosomal subunit protein uS11. Not a structural component of 43S pre-ribosomes, but transiently interacts with them by binding to uS11.</text>
</comment>
<keyword evidence="2 10" id="KW-0963">Cytoplasm</keyword>
<dbReference type="GO" id="GO:0006364">
    <property type="term" value="P:rRNA processing"/>
    <property type="evidence" value="ECO:0007669"/>
    <property type="project" value="UniProtKB-KW"/>
</dbReference>
<dbReference type="GeneID" id="77730405"/>
<evidence type="ECO:0000256" key="1">
    <source>
        <dbReference type="ARBA" id="ARBA00000582"/>
    </source>
</evidence>
<organism evidence="11 12">
    <name type="scientific">Dioszegia hungarica</name>
    <dbReference type="NCBI Taxonomy" id="4972"/>
    <lineage>
        <taxon>Eukaryota</taxon>
        <taxon>Fungi</taxon>
        <taxon>Dikarya</taxon>
        <taxon>Basidiomycota</taxon>
        <taxon>Agaricomycotina</taxon>
        <taxon>Tremellomycetes</taxon>
        <taxon>Tremellales</taxon>
        <taxon>Bulleribasidiaceae</taxon>
        <taxon>Dioszegia</taxon>
    </lineage>
</organism>
<dbReference type="Pfam" id="PF13238">
    <property type="entry name" value="AAA_18"/>
    <property type="match status" value="1"/>
</dbReference>
<feature type="binding site" evidence="10">
    <location>
        <position position="126"/>
    </location>
    <ligand>
        <name>ATP</name>
        <dbReference type="ChEBI" id="CHEBI:30616"/>
    </ligand>
</feature>
<dbReference type="PANTHER" id="PTHR12595:SF0">
    <property type="entry name" value="ADENYLATE KINASE ISOENZYME 6"/>
    <property type="match status" value="1"/>
</dbReference>
<comment type="function">
    <text evidence="10">Broad-specificity nucleoside monophosphate (NMP) kinase that catalyzes the reversible transfer of the terminal phosphate group between nucleoside triphosphates and monophosphates. Has also ATPase activity. Involved in the late cytoplasmic maturation steps of the 40S ribosomal particles, specifically 18S rRNA maturation. While NMP activity is not required for ribosome maturation, ATPase activity is. Associates transiently with small ribosomal subunit protein uS11. ATP hydrolysis breaks the interaction with uS11. May temporarily remove uS11 from the ribosome to enable a conformational change of the ribosomal RNA that is needed for the final maturation step of the small ribosomal subunit. Its NMP activity may have a role in nuclear energy homeostasis.</text>
</comment>
<dbReference type="EC" id="2.7.4.3" evidence="10"/>
<name>A0AA38LQW0_9TREE</name>
<evidence type="ECO:0000256" key="9">
    <source>
        <dbReference type="ARBA" id="ARBA00023242"/>
    </source>
</evidence>
<dbReference type="GO" id="GO:0005634">
    <property type="term" value="C:nucleus"/>
    <property type="evidence" value="ECO:0007669"/>
    <property type="project" value="UniProtKB-SubCell"/>
</dbReference>
<gene>
    <name evidence="11" type="ORF">MKK02DRAFT_40656</name>
</gene>
<protein>
    <recommendedName>
        <fullName evidence="10">Adenylate kinase isoenzyme 6 homolog</fullName>
        <shortName evidence="10">AK6</shortName>
        <ecNumber evidence="10">2.7.4.3</ecNumber>
    </recommendedName>
    <alternativeName>
        <fullName evidence="10">Dual activity adenylate kinase/ATPase</fullName>
        <shortName evidence="10">AK/ATPase</shortName>
    </alternativeName>
</protein>
<dbReference type="GO" id="GO:0004017">
    <property type="term" value="F:AMP kinase activity"/>
    <property type="evidence" value="ECO:0007669"/>
    <property type="project" value="UniProtKB-UniRule"/>
</dbReference>
<dbReference type="InterPro" id="IPR027417">
    <property type="entry name" value="P-loop_NTPase"/>
</dbReference>
<keyword evidence="7 10" id="KW-0418">Kinase</keyword>
<dbReference type="EMBL" id="JAKWFO010000014">
    <property type="protein sequence ID" value="KAI9632355.1"/>
    <property type="molecule type" value="Genomic_DNA"/>
</dbReference>
<comment type="catalytic activity">
    <reaction evidence="1 10">
        <text>AMP + ATP = 2 ADP</text>
        <dbReference type="Rhea" id="RHEA:12973"/>
        <dbReference type="ChEBI" id="CHEBI:30616"/>
        <dbReference type="ChEBI" id="CHEBI:456215"/>
        <dbReference type="ChEBI" id="CHEBI:456216"/>
        <dbReference type="EC" id="2.7.4.3"/>
    </reaction>
</comment>
<comment type="caution">
    <text evidence="11">The sequence shown here is derived from an EMBL/GenBank/DDBJ whole genome shotgun (WGS) entry which is preliminary data.</text>
</comment>
<keyword evidence="6 10" id="KW-0547">Nucleotide-binding</keyword>
<accession>A0AA38LQW0</accession>
<keyword evidence="5 10" id="KW-0808">Transferase</keyword>
<evidence type="ECO:0000313" key="12">
    <source>
        <dbReference type="Proteomes" id="UP001164286"/>
    </source>
</evidence>
<dbReference type="GO" id="GO:0005524">
    <property type="term" value="F:ATP binding"/>
    <property type="evidence" value="ECO:0007669"/>
    <property type="project" value="UniProtKB-KW"/>
</dbReference>
<comment type="catalytic activity">
    <reaction evidence="10">
        <text>ATP + H2O = ADP + phosphate + H(+)</text>
        <dbReference type="Rhea" id="RHEA:13065"/>
        <dbReference type="ChEBI" id="CHEBI:15377"/>
        <dbReference type="ChEBI" id="CHEBI:15378"/>
        <dbReference type="ChEBI" id="CHEBI:30616"/>
        <dbReference type="ChEBI" id="CHEBI:43474"/>
        <dbReference type="ChEBI" id="CHEBI:456216"/>
    </reaction>
</comment>
<evidence type="ECO:0000256" key="6">
    <source>
        <dbReference type="ARBA" id="ARBA00022741"/>
    </source>
</evidence>
<dbReference type="AlphaFoldDB" id="A0AA38LQW0"/>
<dbReference type="FunFam" id="3.40.50.300:FF:000372">
    <property type="entry name" value="Adenylate kinase isoenzyme 6 homolog"/>
    <property type="match status" value="1"/>
</dbReference>
<dbReference type="GO" id="GO:0042274">
    <property type="term" value="P:ribosomal small subunit biogenesis"/>
    <property type="evidence" value="ECO:0007669"/>
    <property type="project" value="UniProtKB-UniRule"/>
</dbReference>
<comment type="subcellular location">
    <subcellularLocation>
        <location evidence="10">Cytoplasm</location>
    </subcellularLocation>
    <subcellularLocation>
        <location evidence="10">Nucleus</location>
    </subcellularLocation>
</comment>
<evidence type="ECO:0000256" key="5">
    <source>
        <dbReference type="ARBA" id="ARBA00022679"/>
    </source>
</evidence>